<feature type="transmembrane region" description="Helical" evidence="2">
    <location>
        <begin position="685"/>
        <end position="702"/>
    </location>
</feature>
<feature type="transmembrane region" description="Helical" evidence="2">
    <location>
        <begin position="53"/>
        <end position="75"/>
    </location>
</feature>
<proteinExistence type="predicted"/>
<name>A0A1Y2HWB7_9FUNG</name>
<dbReference type="EMBL" id="MCFL01000012">
    <property type="protein sequence ID" value="ORZ37442.1"/>
    <property type="molecule type" value="Genomic_DNA"/>
</dbReference>
<feature type="compositionally biased region" description="Low complexity" evidence="1">
    <location>
        <begin position="477"/>
        <end position="486"/>
    </location>
</feature>
<keyword evidence="2" id="KW-0812">Transmembrane</keyword>
<organism evidence="3 4">
    <name type="scientific">Catenaria anguillulae PL171</name>
    <dbReference type="NCBI Taxonomy" id="765915"/>
    <lineage>
        <taxon>Eukaryota</taxon>
        <taxon>Fungi</taxon>
        <taxon>Fungi incertae sedis</taxon>
        <taxon>Blastocladiomycota</taxon>
        <taxon>Blastocladiomycetes</taxon>
        <taxon>Blastocladiales</taxon>
        <taxon>Catenariaceae</taxon>
        <taxon>Catenaria</taxon>
    </lineage>
</organism>
<comment type="caution">
    <text evidence="3">The sequence shown here is derived from an EMBL/GenBank/DDBJ whole genome shotgun (WGS) entry which is preliminary data.</text>
</comment>
<evidence type="ECO:0000256" key="1">
    <source>
        <dbReference type="SAM" id="MobiDB-lite"/>
    </source>
</evidence>
<feature type="transmembrane region" description="Helical" evidence="2">
    <location>
        <begin position="208"/>
        <end position="228"/>
    </location>
</feature>
<feature type="region of interest" description="Disordered" evidence="1">
    <location>
        <begin position="638"/>
        <end position="657"/>
    </location>
</feature>
<reference evidence="3 4" key="1">
    <citation type="submission" date="2016-07" db="EMBL/GenBank/DDBJ databases">
        <title>Pervasive Adenine N6-methylation of Active Genes in Fungi.</title>
        <authorList>
            <consortium name="DOE Joint Genome Institute"/>
            <person name="Mondo S.J."/>
            <person name="Dannebaum R.O."/>
            <person name="Kuo R.C."/>
            <person name="Labutti K."/>
            <person name="Haridas S."/>
            <person name="Kuo A."/>
            <person name="Salamov A."/>
            <person name="Ahrendt S.R."/>
            <person name="Lipzen A."/>
            <person name="Sullivan W."/>
            <person name="Andreopoulos W.B."/>
            <person name="Clum A."/>
            <person name="Lindquist E."/>
            <person name="Daum C."/>
            <person name="Ramamoorthy G.K."/>
            <person name="Gryganskyi A."/>
            <person name="Culley D."/>
            <person name="Magnuson J.K."/>
            <person name="James T.Y."/>
            <person name="O'Malley M.A."/>
            <person name="Stajich J.E."/>
            <person name="Spatafora J.W."/>
            <person name="Visel A."/>
            <person name="Grigoriev I.V."/>
        </authorList>
    </citation>
    <scope>NUCLEOTIDE SEQUENCE [LARGE SCALE GENOMIC DNA]</scope>
    <source>
        <strain evidence="3 4">PL171</strain>
    </source>
</reference>
<feature type="region of interest" description="Disordered" evidence="1">
    <location>
        <begin position="1"/>
        <end position="29"/>
    </location>
</feature>
<accession>A0A1Y2HWB7</accession>
<evidence type="ECO:0000313" key="4">
    <source>
        <dbReference type="Proteomes" id="UP000193411"/>
    </source>
</evidence>
<keyword evidence="2" id="KW-0472">Membrane</keyword>
<dbReference type="Proteomes" id="UP000193411">
    <property type="component" value="Unassembled WGS sequence"/>
</dbReference>
<feature type="transmembrane region" description="Helical" evidence="2">
    <location>
        <begin position="529"/>
        <end position="546"/>
    </location>
</feature>
<feature type="transmembrane region" description="Helical" evidence="2">
    <location>
        <begin position="234"/>
        <end position="256"/>
    </location>
</feature>
<sequence length="703" mass="77496">MSGNEYPPEKHRSRFYSEATKPAKSLARPVHTAAKLTNGQASRRRRRKQVIRFAKTWALINIYAIFLSLVAFGLGAFSSPLNAATSAWHKDTARAVFDLAAWLLICAIANRHFSLVYAKVMRQPAIVFLLGFITVGVLIIYSVCIYDIHSDARSNTTPWPPFTTRTSATIARHYTYLALVVVFPIPIKYMVMRLAATEPTLLPPQRPTVLFAIGVAAAIAYWTSYLAATSLQSIMAMGVSFCLAVTAIGIMAYMTYKGGKAYHRNFAFSAGMYYAFHLSRGLNRLLYIVISTQIGQKNISWVIFAYRTAFGILVQTLDDILEPAFGTPIVWLNFFGRIGESIASTIAFMDYSTFPDDLYLYFLLNFLILVPKDAGITDDLRFWFLNKYSIFHGVFAAKRSRATHQQHASSSGVLLGMSSLAFSHSEPMSSSDSFSTMASEGQVDRGTADSSGDAWIRSKGSFSTSLAGPRASVGGQSSVAKVSSTTESESTGTVQAFSVPLATWPYTSHELDVMRLDIKVQVSRSEQTFMGRTAAILSFYAVYNLAQWLGYSIPGKVRLHQRHEEVTWTLLVLLVEVLVGRLIASWILTWKTTRLQFVYHEAGRAARRIVSESVRPSNYMSGAASSVQQLPTPAASAASEAAIPAQHSPQQAPTTPHRAHAHVHAPPIIRLWSTTLPTDSTYRQVVLLGTGLVICVTLGPWVT</sequence>
<evidence type="ECO:0000313" key="3">
    <source>
        <dbReference type="EMBL" id="ORZ37442.1"/>
    </source>
</evidence>
<feature type="transmembrane region" description="Helical" evidence="2">
    <location>
        <begin position="566"/>
        <end position="588"/>
    </location>
</feature>
<feature type="transmembrane region" description="Helical" evidence="2">
    <location>
        <begin position="95"/>
        <end position="113"/>
    </location>
</feature>
<feature type="region of interest" description="Disordered" evidence="1">
    <location>
        <begin position="431"/>
        <end position="486"/>
    </location>
</feature>
<protein>
    <submittedName>
        <fullName evidence="3">Uncharacterized protein</fullName>
    </submittedName>
</protein>
<keyword evidence="2" id="KW-1133">Transmembrane helix</keyword>
<feature type="transmembrane region" description="Helical" evidence="2">
    <location>
        <begin position="125"/>
        <end position="149"/>
    </location>
</feature>
<feature type="transmembrane region" description="Helical" evidence="2">
    <location>
        <begin position="169"/>
        <end position="187"/>
    </location>
</feature>
<evidence type="ECO:0000256" key="2">
    <source>
        <dbReference type="SAM" id="Phobius"/>
    </source>
</evidence>
<keyword evidence="4" id="KW-1185">Reference proteome</keyword>
<gene>
    <name evidence="3" type="ORF">BCR44DRAFT_390508</name>
</gene>
<dbReference type="AlphaFoldDB" id="A0A1Y2HWB7"/>